<dbReference type="EMBL" id="CP000477">
    <property type="protein sequence ID" value="ABK14852.1"/>
    <property type="molecule type" value="Genomic_DNA"/>
</dbReference>
<dbReference type="RefSeq" id="WP_011696245.1">
    <property type="nucleotide sequence ID" value="NC_008553.1"/>
</dbReference>
<dbReference type="SUPFAM" id="SSF53335">
    <property type="entry name" value="S-adenosyl-L-methionine-dependent methyltransferases"/>
    <property type="match status" value="1"/>
</dbReference>
<evidence type="ECO:0000313" key="4">
    <source>
        <dbReference type="Proteomes" id="UP000000674"/>
    </source>
</evidence>
<name>A0B828_METTP</name>
<reference evidence="3 4" key="1">
    <citation type="submission" date="2006-10" db="EMBL/GenBank/DDBJ databases">
        <title>Complete sequence of Methanosaeta thermophila PT.</title>
        <authorList>
            <consortium name="US DOE Joint Genome Institute"/>
            <person name="Copeland A."/>
            <person name="Lucas S."/>
            <person name="Lapidus A."/>
            <person name="Barry K."/>
            <person name="Detter J.C."/>
            <person name="Glavina del Rio T."/>
            <person name="Hammon N."/>
            <person name="Israni S."/>
            <person name="Pitluck S."/>
            <person name="Chain P."/>
            <person name="Malfatti S."/>
            <person name="Shin M."/>
            <person name="Vergez L."/>
            <person name="Schmutz J."/>
            <person name="Larimer F."/>
            <person name="Land M."/>
            <person name="Hauser L."/>
            <person name="Kyrpides N."/>
            <person name="Kim E."/>
            <person name="Smith K.S."/>
            <person name="Ingram-Smith C."/>
            <person name="Richardson P."/>
        </authorList>
    </citation>
    <scope>NUCLEOTIDE SEQUENCE [LARGE SCALE GENOMIC DNA]</scope>
    <source>
        <strain evidence="4">DSM 6194 / JCM 14653 / NBRC 101360 / PT</strain>
    </source>
</reference>
<dbReference type="InterPro" id="IPR029063">
    <property type="entry name" value="SAM-dependent_MTases_sf"/>
</dbReference>
<keyword evidence="3" id="KW-0489">Methyltransferase</keyword>
<dbReference type="OrthoDB" id="1018at2157"/>
<evidence type="ECO:0000259" key="2">
    <source>
        <dbReference type="Pfam" id="PF13649"/>
    </source>
</evidence>
<dbReference type="AlphaFoldDB" id="A0B828"/>
<feature type="domain" description="Methyltransferase" evidence="2">
    <location>
        <begin position="80"/>
        <end position="174"/>
    </location>
</feature>
<dbReference type="Gene3D" id="3.40.50.150">
    <property type="entry name" value="Vaccinia Virus protein VP39"/>
    <property type="match status" value="1"/>
</dbReference>
<keyword evidence="1 3" id="KW-0808">Transferase</keyword>
<protein>
    <submittedName>
        <fullName evidence="3">Methyltransferase type 11</fullName>
    </submittedName>
</protein>
<dbReference type="KEGG" id="mtp:Mthe_1068"/>
<evidence type="ECO:0000256" key="1">
    <source>
        <dbReference type="ARBA" id="ARBA00022679"/>
    </source>
</evidence>
<dbReference type="HOGENOM" id="CLU_658270_0_0_2"/>
<dbReference type="GO" id="GO:0008168">
    <property type="term" value="F:methyltransferase activity"/>
    <property type="evidence" value="ECO:0007669"/>
    <property type="project" value="UniProtKB-KW"/>
</dbReference>
<dbReference type="GeneID" id="4463083"/>
<dbReference type="InterPro" id="IPR041698">
    <property type="entry name" value="Methyltransf_25"/>
</dbReference>
<gene>
    <name evidence="3" type="ordered locus">Mthe_1068</name>
</gene>
<evidence type="ECO:0000313" key="3">
    <source>
        <dbReference type="EMBL" id="ABK14852.1"/>
    </source>
</evidence>
<dbReference type="PANTHER" id="PTHR43861">
    <property type="entry name" value="TRANS-ACONITATE 2-METHYLTRANSFERASE-RELATED"/>
    <property type="match status" value="1"/>
</dbReference>
<dbReference type="Pfam" id="PF13649">
    <property type="entry name" value="Methyltransf_25"/>
    <property type="match status" value="1"/>
</dbReference>
<proteinExistence type="predicted"/>
<dbReference type="STRING" id="349307.Mthe_1068"/>
<keyword evidence="4" id="KW-1185">Reference proteome</keyword>
<accession>A0B828</accession>
<organism evidence="3 4">
    <name type="scientific">Methanothrix thermoacetophila (strain DSM 6194 / JCM 14653 / NBRC 101360 / PT)</name>
    <name type="common">Methanosaeta thermophila</name>
    <dbReference type="NCBI Taxonomy" id="349307"/>
    <lineage>
        <taxon>Archaea</taxon>
        <taxon>Methanobacteriati</taxon>
        <taxon>Methanobacteriota</taxon>
        <taxon>Stenosarchaea group</taxon>
        <taxon>Methanomicrobia</taxon>
        <taxon>Methanotrichales</taxon>
        <taxon>Methanotrichaceae</taxon>
        <taxon>Methanothrix</taxon>
    </lineage>
</organism>
<sequence length="417" mass="46329">MLSLLRCPRCSGELESIHGSLCCSCGFSYLLRDDVHLIEGAGNHDTEYSEEYYRSSLYDLSEDRISKVVSLARILPGERVLDLGCGPGVVALRCSLLGAEVYAVDPSRAALMISAKRARDAGARIELFEFDGRSLPFKDSSFDTVIMADVAEHIDDGTLSTLLSECFRTLTPGGRLVLHTAPALEAMRAACLLRAISLGTADLQKHLVTPEYEHLHIRYHSRGSIRGFMRAAGLSPIVWGEVKYLKDKLPGFISRWIPDQIWAVGLKGRAPDPTFPEAPYLDLIDLPSEIDMLNCTEWAIGAGFYPCEGCFRWTERSAVLYLRSNEMKSHLKLDVAAARPDLSRRPLKLAVHLDGRKVGEFALSDPGRRSICFDLPTPISPGLHRVRLTVDRTFVPREWGNDDTRRLGIAVYRVGVI</sequence>
<dbReference type="Proteomes" id="UP000000674">
    <property type="component" value="Chromosome"/>
</dbReference>
<dbReference type="GO" id="GO:0032259">
    <property type="term" value="P:methylation"/>
    <property type="evidence" value="ECO:0007669"/>
    <property type="project" value="UniProtKB-KW"/>
</dbReference>
<dbReference type="CDD" id="cd02440">
    <property type="entry name" value="AdoMet_MTases"/>
    <property type="match status" value="1"/>
</dbReference>